<proteinExistence type="predicted"/>
<comment type="caution">
    <text evidence="1">The sequence shown here is derived from an EMBL/GenBank/DDBJ whole genome shotgun (WGS) entry which is preliminary data.</text>
</comment>
<protein>
    <submittedName>
        <fullName evidence="1">Uncharacterized protein</fullName>
    </submittedName>
</protein>
<reference evidence="1 2" key="1">
    <citation type="submission" date="2015-06" db="EMBL/GenBank/DDBJ databases">
        <title>Draft genome assembly of filamentous brackish cyanobacterium Limnoraphis robusta strain CS-951.</title>
        <authorList>
            <person name="Willis A."/>
            <person name="Parks M."/>
            <person name="Burford M.A."/>
        </authorList>
    </citation>
    <scope>NUCLEOTIDE SEQUENCE [LARGE SCALE GENOMIC DNA]</scope>
    <source>
        <strain evidence="1 2">CS-951</strain>
    </source>
</reference>
<organism evidence="1 2">
    <name type="scientific">Limnoraphis robusta CS-951</name>
    <dbReference type="NCBI Taxonomy" id="1637645"/>
    <lineage>
        <taxon>Bacteria</taxon>
        <taxon>Bacillati</taxon>
        <taxon>Cyanobacteriota</taxon>
        <taxon>Cyanophyceae</taxon>
        <taxon>Oscillatoriophycideae</taxon>
        <taxon>Oscillatoriales</taxon>
        <taxon>Sirenicapillariaceae</taxon>
        <taxon>Limnoraphis</taxon>
    </lineage>
</organism>
<dbReference type="Proteomes" id="UP000033607">
    <property type="component" value="Unassembled WGS sequence"/>
</dbReference>
<accession>A0A0F5YH55</accession>
<dbReference type="EMBL" id="LATL02000157">
    <property type="protein sequence ID" value="KKD38239.1"/>
    <property type="molecule type" value="Genomic_DNA"/>
</dbReference>
<gene>
    <name evidence="1" type="ORF">WN50_09930</name>
</gene>
<dbReference type="AlphaFoldDB" id="A0A0F5YH55"/>
<dbReference type="RefSeq" id="WP_046278378.1">
    <property type="nucleotide sequence ID" value="NZ_LATL02000157.1"/>
</dbReference>
<name>A0A0F5YH55_9CYAN</name>
<evidence type="ECO:0000313" key="1">
    <source>
        <dbReference type="EMBL" id="KKD38239.1"/>
    </source>
</evidence>
<sequence>MDSIQMIGNSTPAPFKFKPGQALLLKNFQDSGVIENAPLLYIDDDAEILIVIKFIIYTESHTEIGFDPLEVSYVSNMGYMMLKKIFIDNHTQEATVDCVYMEEYVPDSIEIESAMKVDLLVIE</sequence>
<dbReference type="OrthoDB" id="459422at2"/>
<evidence type="ECO:0000313" key="2">
    <source>
        <dbReference type="Proteomes" id="UP000033607"/>
    </source>
</evidence>